<dbReference type="EMBL" id="JBICBT010000625">
    <property type="protein sequence ID" value="KAL3107235.1"/>
    <property type="molecule type" value="Genomic_DNA"/>
</dbReference>
<protein>
    <submittedName>
        <fullName evidence="1">Uncharacterized protein</fullName>
    </submittedName>
</protein>
<dbReference type="AlphaFoldDB" id="A0ABD2KWA9"/>
<reference evidence="1 2" key="1">
    <citation type="submission" date="2024-10" db="EMBL/GenBank/DDBJ databases">
        <authorList>
            <person name="Kim D."/>
        </authorList>
    </citation>
    <scope>NUCLEOTIDE SEQUENCE [LARGE SCALE GENOMIC DNA]</scope>
    <source>
        <strain evidence="1">BH-2024</strain>
    </source>
</reference>
<name>A0ABD2KWA9_9BILA</name>
<sequence length="535" mass="60564">MGRPKRFCGVCWKWSSAGPTAPKVDSVLPQKQAQSYAISVELFHSGRNHLRKKVRLFIADVGGLPMLGTDLSFLIIRGFVPSAWRVVHAENNHITKSEERVTVNQTRSRREYCNQTEVREYCNQTEVREYCNQTEVREYCYQTEVREYCDQTELGFDSIRKAPTALQLNASAAGENDRIVHTVRLSFGPIGFSTRPTLKQQVGQFPSAHFRNCLPICSGTEPLPMSVLNLVVLSTRSFGTGLLLPLSQWDNSRTYAHRIALLGAAFSRGNGAQKCSIRWNKLPAREKVFLQTIRRLITQQRYRSFSLVQFVDLLRPHLVDSIRFGAGVRVLVPKWGHPKFVGGKERRAHSLKVRHHLKIAKRTSAPTKAIERRAPGAIGRRSVGQNAIVAVANCNSKPFAALQIYAFPGARIGPRCDRKLIPLTNIDFAHLYRVKWNYDGEVWERIVRELGPSLDALSARTRAQLMGDFCYFNAVGQIVTHWVTNSGRRFLKLLTDNYEHFGTLRVLCLWCTGGERDRRITMAAQANGIVLTFLV</sequence>
<evidence type="ECO:0000313" key="2">
    <source>
        <dbReference type="Proteomes" id="UP001620626"/>
    </source>
</evidence>
<proteinExistence type="predicted"/>
<evidence type="ECO:0000313" key="1">
    <source>
        <dbReference type="EMBL" id="KAL3107235.1"/>
    </source>
</evidence>
<organism evidence="1 2">
    <name type="scientific">Heterodera trifolii</name>
    <dbReference type="NCBI Taxonomy" id="157864"/>
    <lineage>
        <taxon>Eukaryota</taxon>
        <taxon>Metazoa</taxon>
        <taxon>Ecdysozoa</taxon>
        <taxon>Nematoda</taxon>
        <taxon>Chromadorea</taxon>
        <taxon>Rhabditida</taxon>
        <taxon>Tylenchina</taxon>
        <taxon>Tylenchomorpha</taxon>
        <taxon>Tylenchoidea</taxon>
        <taxon>Heteroderidae</taxon>
        <taxon>Heteroderinae</taxon>
        <taxon>Heterodera</taxon>
    </lineage>
</organism>
<dbReference type="Proteomes" id="UP001620626">
    <property type="component" value="Unassembled WGS sequence"/>
</dbReference>
<gene>
    <name evidence="1" type="ORF">niasHT_011954</name>
</gene>
<comment type="caution">
    <text evidence="1">The sequence shown here is derived from an EMBL/GenBank/DDBJ whole genome shotgun (WGS) entry which is preliminary data.</text>
</comment>
<accession>A0ABD2KWA9</accession>
<keyword evidence="2" id="KW-1185">Reference proteome</keyword>